<dbReference type="Proteomes" id="UP000294194">
    <property type="component" value="Unassembled WGS sequence"/>
</dbReference>
<keyword evidence="3 5" id="KW-1133">Transmembrane helix</keyword>
<feature type="transmembrane region" description="Helical" evidence="5">
    <location>
        <begin position="256"/>
        <end position="279"/>
    </location>
</feature>
<keyword evidence="7" id="KW-1185">Reference proteome</keyword>
<dbReference type="InterPro" id="IPR044878">
    <property type="entry name" value="UbiA_sf"/>
</dbReference>
<keyword evidence="4 5" id="KW-0472">Membrane</keyword>
<protein>
    <submittedName>
        <fullName evidence="6">1,4-dihydroxy-2-naphthoate prenyltransferase</fullName>
    </submittedName>
</protein>
<dbReference type="Gene3D" id="1.10.357.140">
    <property type="entry name" value="UbiA prenyltransferase"/>
    <property type="match status" value="1"/>
</dbReference>
<evidence type="ECO:0000313" key="7">
    <source>
        <dbReference type="Proteomes" id="UP000294194"/>
    </source>
</evidence>
<dbReference type="GO" id="GO:0016765">
    <property type="term" value="F:transferase activity, transferring alkyl or aryl (other than methyl) groups"/>
    <property type="evidence" value="ECO:0007669"/>
    <property type="project" value="InterPro"/>
</dbReference>
<evidence type="ECO:0000256" key="4">
    <source>
        <dbReference type="ARBA" id="ARBA00023136"/>
    </source>
</evidence>
<proteinExistence type="predicted"/>
<dbReference type="RefSeq" id="WP_130981120.1">
    <property type="nucleotide sequence ID" value="NZ_SISG01000001.1"/>
</dbReference>
<dbReference type="GO" id="GO:0016020">
    <property type="term" value="C:membrane"/>
    <property type="evidence" value="ECO:0007669"/>
    <property type="project" value="UniProtKB-SubCell"/>
</dbReference>
<evidence type="ECO:0000256" key="2">
    <source>
        <dbReference type="ARBA" id="ARBA00022692"/>
    </source>
</evidence>
<dbReference type="Pfam" id="PF01040">
    <property type="entry name" value="UbiA"/>
    <property type="match status" value="1"/>
</dbReference>
<feature type="transmembrane region" description="Helical" evidence="5">
    <location>
        <begin position="201"/>
        <end position="222"/>
    </location>
</feature>
<evidence type="ECO:0000256" key="5">
    <source>
        <dbReference type="SAM" id="Phobius"/>
    </source>
</evidence>
<accession>A0A4V2JEV9</accession>
<dbReference type="InterPro" id="IPR000537">
    <property type="entry name" value="UbiA_prenyltransferase"/>
</dbReference>
<comment type="subcellular location">
    <subcellularLocation>
        <location evidence="1">Membrane</location>
        <topology evidence="1">Multi-pass membrane protein</topology>
    </subcellularLocation>
</comment>
<keyword evidence="2 5" id="KW-0812">Transmembrane</keyword>
<feature type="transmembrane region" description="Helical" evidence="5">
    <location>
        <begin position="228"/>
        <end position="249"/>
    </location>
</feature>
<dbReference type="AlphaFoldDB" id="A0A4V2JEV9"/>
<dbReference type="EMBL" id="SISG01000001">
    <property type="protein sequence ID" value="TBN57009.1"/>
    <property type="molecule type" value="Genomic_DNA"/>
</dbReference>
<evidence type="ECO:0000256" key="1">
    <source>
        <dbReference type="ARBA" id="ARBA00004141"/>
    </source>
</evidence>
<organism evidence="6 7">
    <name type="scientific">Glaciihabitans arcticus</name>
    <dbReference type="NCBI Taxonomy" id="2668039"/>
    <lineage>
        <taxon>Bacteria</taxon>
        <taxon>Bacillati</taxon>
        <taxon>Actinomycetota</taxon>
        <taxon>Actinomycetes</taxon>
        <taxon>Micrococcales</taxon>
        <taxon>Microbacteriaceae</taxon>
        <taxon>Glaciihabitans</taxon>
    </lineage>
</organism>
<gene>
    <name evidence="6" type="ORF">EYE40_06120</name>
</gene>
<evidence type="ECO:0000313" key="6">
    <source>
        <dbReference type="EMBL" id="TBN57009.1"/>
    </source>
</evidence>
<sequence>MERTPSRPVAILLSSHPGPAFAVTTVTIVLGIGVGLEPWRVALLGLAMLLGQFSVGLSNDWLDAQRDAAVGRSDKPIARGWVAASSIRTIAFVTAALAIVLTAPLGALVTLAHTVFIASAWSYNAGLKKTAFSVLPYIVSFGSLPLLATLALPQPAPAAWWGLGAGALLGVSAHFANVLPDLVDDAATGVRGLPHRLGSRASGLVIAVALAASALLVAFGAGQPPLPAQWIGLALTLALAVLAGGLAAVRAPTRLLFQLIIAAALVIVAMLALSGTRLIA</sequence>
<feature type="transmembrane region" description="Helical" evidence="5">
    <location>
        <begin position="130"/>
        <end position="152"/>
    </location>
</feature>
<reference evidence="7" key="1">
    <citation type="submission" date="2019-02" db="EMBL/GenBank/DDBJ databases">
        <title>Glaciihabitans arcticus sp. nov., a psychrotolerant bacterium isolated from polar soil.</title>
        <authorList>
            <person name="Dahal R.H."/>
        </authorList>
    </citation>
    <scope>NUCLEOTIDE SEQUENCE [LARGE SCALE GENOMIC DNA]</scope>
    <source>
        <strain evidence="7">RP-3-7</strain>
    </source>
</reference>
<comment type="caution">
    <text evidence="6">The sequence shown here is derived from an EMBL/GenBank/DDBJ whole genome shotgun (WGS) entry which is preliminary data.</text>
</comment>
<name>A0A4V2JEV9_9MICO</name>
<keyword evidence="6" id="KW-0808">Transferase</keyword>
<evidence type="ECO:0000256" key="3">
    <source>
        <dbReference type="ARBA" id="ARBA00022989"/>
    </source>
</evidence>
<feature type="transmembrane region" description="Helical" evidence="5">
    <location>
        <begin position="158"/>
        <end position="180"/>
    </location>
</feature>